<dbReference type="GO" id="GO:0016740">
    <property type="term" value="F:transferase activity"/>
    <property type="evidence" value="ECO:0007669"/>
    <property type="project" value="UniProtKB-KW"/>
</dbReference>
<organism evidence="1">
    <name type="scientific">Serratia marcescens</name>
    <dbReference type="NCBI Taxonomy" id="615"/>
    <lineage>
        <taxon>Bacteria</taxon>
        <taxon>Pseudomonadati</taxon>
        <taxon>Pseudomonadota</taxon>
        <taxon>Gammaproteobacteria</taxon>
        <taxon>Enterobacterales</taxon>
        <taxon>Yersiniaceae</taxon>
        <taxon>Serratia</taxon>
    </lineage>
</organism>
<dbReference type="SUPFAM" id="SSF53756">
    <property type="entry name" value="UDP-Glycosyltransferase/glycogen phosphorylase"/>
    <property type="match status" value="1"/>
</dbReference>
<dbReference type="Proteomes" id="UP000320710">
    <property type="component" value="Unassembled WGS sequence"/>
</dbReference>
<reference evidence="1" key="1">
    <citation type="submission" date="2016-05" db="EMBL/GenBank/DDBJ databases">
        <authorList>
            <person name="Cock P.J.A."/>
            <person name="Cock P.J.A."/>
        </authorList>
    </citation>
    <scope>NUCLEOTIDE SEQUENCE</scope>
    <source>
        <strain evidence="1">PWN146_assembly</strain>
    </source>
</reference>
<gene>
    <name evidence="2" type="ORF">FHU12_1871</name>
    <name evidence="1" type="ORF">PWN146_01827</name>
</gene>
<evidence type="ECO:0000313" key="2">
    <source>
        <dbReference type="EMBL" id="TQI84362.1"/>
    </source>
</evidence>
<name>A0A1C3HDL9_SERMA</name>
<reference evidence="2 3" key="3">
    <citation type="submission" date="2019-07" db="EMBL/GenBank/DDBJ databases">
        <title>Investigation of anaerobic lignin degradation for improved lignocellulosic biofuels.</title>
        <authorList>
            <person name="Deangelis K.PhD."/>
        </authorList>
    </citation>
    <scope>NUCLEOTIDE SEQUENCE [LARGE SCALE GENOMIC DNA]</scope>
    <source>
        <strain evidence="2 3">106R</strain>
    </source>
</reference>
<dbReference type="Gene3D" id="3.40.50.2000">
    <property type="entry name" value="Glycogen Phosphorylase B"/>
    <property type="match status" value="1"/>
</dbReference>
<dbReference type="AlphaFoldDB" id="A0A1C3HDL9"/>
<reference evidence="2 3" key="2">
    <citation type="submission" date="2019-06" db="EMBL/GenBank/DDBJ databases">
        <authorList>
            <person name="Deangelis K."/>
            <person name="Huntemann M."/>
            <person name="Clum A."/>
            <person name="Pillay M."/>
            <person name="Palaniappan K."/>
            <person name="Varghese N."/>
            <person name="Mikhailova N."/>
            <person name="Stamatis D."/>
            <person name="Reddy T."/>
            <person name="Daum C."/>
            <person name="Shapiro N."/>
            <person name="Ivanova N."/>
            <person name="Kyrpides N."/>
            <person name="Woyke T."/>
        </authorList>
    </citation>
    <scope>NUCLEOTIDE SEQUENCE [LARGE SCALE GENOMIC DNA]</scope>
    <source>
        <strain evidence="2 3">106R</strain>
    </source>
</reference>
<sequence>MHARQEKNAMFISFDAVSVSGITVEAMKIAKRLQACGFRSYLDLGYDIKIDKGNFNKSYRHEHDIYRDVFTLVRLDGITSIPDYHPAFLDYAHAALIGQKTPIDDEEKAGLLRTIALAARQLADRLIAQWEALAISHVVVENGTLPENIIYTKALYLAIEDYGRRYQLTRFVIWRDHDLMWNSEKKVLKYGPPPYSHAIKPIASKYITYVTLNHDLKQKLEAWCNHDVHVEVKKNTYDFSESLERINCRKQINISENDILIARTTRIIPQKRLDRDIVLVSRLNALFIRNNNVRRVYLAIAGNEYEDPSCYLQLAKLAQELQVLPYVKFVGMLPHASMRSQSDTLCIEDLYYSCDLVSFLTSYDYDSYGNPIGEAVSCRRCYIATSYEYYHEVYGQHGFEAPIMTISELHDGLPSDEFVDELYQFINNKEKMRRVAENNFTLGKRVLSNNVMEYLNIS</sequence>
<dbReference type="EMBL" id="LT575490">
    <property type="protein sequence ID" value="SAY43136.1"/>
    <property type="molecule type" value="Genomic_DNA"/>
</dbReference>
<dbReference type="EMBL" id="VFMJ01000001">
    <property type="protein sequence ID" value="TQI84362.1"/>
    <property type="molecule type" value="Genomic_DNA"/>
</dbReference>
<evidence type="ECO:0000313" key="1">
    <source>
        <dbReference type="EMBL" id="SAY43136.1"/>
    </source>
</evidence>
<keyword evidence="1" id="KW-0808">Transferase</keyword>
<accession>A0A1C3HDL9</accession>
<protein>
    <submittedName>
        <fullName evidence="1">Glycosyl transferases group 1</fullName>
    </submittedName>
</protein>
<proteinExistence type="predicted"/>
<evidence type="ECO:0000313" key="3">
    <source>
        <dbReference type="Proteomes" id="UP000320710"/>
    </source>
</evidence>